<organism evidence="2 3">
    <name type="scientific">Ceriporiopsis subvermispora (strain B)</name>
    <name type="common">White-rot fungus</name>
    <name type="synonym">Gelatoporia subvermispora</name>
    <dbReference type="NCBI Taxonomy" id="914234"/>
    <lineage>
        <taxon>Eukaryota</taxon>
        <taxon>Fungi</taxon>
        <taxon>Dikarya</taxon>
        <taxon>Basidiomycota</taxon>
        <taxon>Agaricomycotina</taxon>
        <taxon>Agaricomycetes</taxon>
        <taxon>Polyporales</taxon>
        <taxon>Gelatoporiaceae</taxon>
        <taxon>Gelatoporia</taxon>
    </lineage>
</organism>
<gene>
    <name evidence="2" type="ORF">CERSUDRAFT_44956</name>
</gene>
<dbReference type="EMBL" id="KB445792">
    <property type="protein sequence ID" value="EMD40340.1"/>
    <property type="molecule type" value="Genomic_DNA"/>
</dbReference>
<reference evidence="2 3" key="1">
    <citation type="journal article" date="2012" name="Proc. Natl. Acad. Sci. U.S.A.">
        <title>Comparative genomics of Ceriporiopsis subvermispora and Phanerochaete chrysosporium provide insight into selective ligninolysis.</title>
        <authorList>
            <person name="Fernandez-Fueyo E."/>
            <person name="Ruiz-Duenas F.J."/>
            <person name="Ferreira P."/>
            <person name="Floudas D."/>
            <person name="Hibbett D.S."/>
            <person name="Canessa P."/>
            <person name="Larrondo L.F."/>
            <person name="James T.Y."/>
            <person name="Seelenfreund D."/>
            <person name="Lobos S."/>
            <person name="Polanco R."/>
            <person name="Tello M."/>
            <person name="Honda Y."/>
            <person name="Watanabe T."/>
            <person name="Watanabe T."/>
            <person name="Ryu J.S."/>
            <person name="Kubicek C.P."/>
            <person name="Schmoll M."/>
            <person name="Gaskell J."/>
            <person name="Hammel K.E."/>
            <person name="St John F.J."/>
            <person name="Vanden Wymelenberg A."/>
            <person name="Sabat G."/>
            <person name="Splinter BonDurant S."/>
            <person name="Syed K."/>
            <person name="Yadav J.S."/>
            <person name="Doddapaneni H."/>
            <person name="Subramanian V."/>
            <person name="Lavin J.L."/>
            <person name="Oguiza J.A."/>
            <person name="Perez G."/>
            <person name="Pisabarro A.G."/>
            <person name="Ramirez L."/>
            <person name="Santoyo F."/>
            <person name="Master E."/>
            <person name="Coutinho P.M."/>
            <person name="Henrissat B."/>
            <person name="Lombard V."/>
            <person name="Magnuson J.K."/>
            <person name="Kuees U."/>
            <person name="Hori C."/>
            <person name="Igarashi K."/>
            <person name="Samejima M."/>
            <person name="Held B.W."/>
            <person name="Barry K.W."/>
            <person name="LaButti K.M."/>
            <person name="Lapidus A."/>
            <person name="Lindquist E.A."/>
            <person name="Lucas S.M."/>
            <person name="Riley R."/>
            <person name="Salamov A.A."/>
            <person name="Hoffmeister D."/>
            <person name="Schwenk D."/>
            <person name="Hadar Y."/>
            <person name="Yarden O."/>
            <person name="de Vries R.P."/>
            <person name="Wiebenga A."/>
            <person name="Stenlid J."/>
            <person name="Eastwood D."/>
            <person name="Grigoriev I.V."/>
            <person name="Berka R.M."/>
            <person name="Blanchette R.A."/>
            <person name="Kersten P."/>
            <person name="Martinez A.T."/>
            <person name="Vicuna R."/>
            <person name="Cullen D."/>
        </authorList>
    </citation>
    <scope>NUCLEOTIDE SEQUENCE [LARGE SCALE GENOMIC DNA]</scope>
    <source>
        <strain evidence="2 3">B</strain>
    </source>
</reference>
<dbReference type="GO" id="GO:0000724">
    <property type="term" value="P:double-strand break repair via homologous recombination"/>
    <property type="evidence" value="ECO:0007669"/>
    <property type="project" value="TreeGrafter"/>
</dbReference>
<name>M2R7C6_CERS8</name>
<dbReference type="STRING" id="914234.M2R7C6"/>
<dbReference type="AlphaFoldDB" id="M2R7C6"/>
<dbReference type="PANTHER" id="PTHR45916">
    <property type="entry name" value="STRUCTURAL MAINTENANCE OF CHROMOSOMES PROTEIN 5"/>
    <property type="match status" value="1"/>
</dbReference>
<protein>
    <submittedName>
        <fullName evidence="2">Uncharacterized protein</fullName>
    </submittedName>
</protein>
<dbReference type="Proteomes" id="UP000016930">
    <property type="component" value="Unassembled WGS sequence"/>
</dbReference>
<feature type="non-terminal residue" evidence="2">
    <location>
        <position position="1"/>
    </location>
</feature>
<dbReference type="HOGENOM" id="CLU_1927337_0_0_1"/>
<dbReference type="GO" id="GO:0005634">
    <property type="term" value="C:nucleus"/>
    <property type="evidence" value="ECO:0007669"/>
    <property type="project" value="TreeGrafter"/>
</dbReference>
<dbReference type="GO" id="GO:0030915">
    <property type="term" value="C:Smc5-Smc6 complex"/>
    <property type="evidence" value="ECO:0007669"/>
    <property type="project" value="TreeGrafter"/>
</dbReference>
<keyword evidence="3" id="KW-1185">Reference proteome</keyword>
<dbReference type="OrthoDB" id="10254973at2759"/>
<evidence type="ECO:0000256" key="1">
    <source>
        <dbReference type="ARBA" id="ARBA00023054"/>
    </source>
</evidence>
<evidence type="ECO:0000313" key="2">
    <source>
        <dbReference type="EMBL" id="EMD40340.1"/>
    </source>
</evidence>
<proteinExistence type="predicted"/>
<dbReference type="PANTHER" id="PTHR45916:SF1">
    <property type="entry name" value="STRUCTURAL MAINTENANCE OF CHROMOSOMES PROTEIN 5"/>
    <property type="match status" value="1"/>
</dbReference>
<accession>M2R7C6</accession>
<evidence type="ECO:0000313" key="3">
    <source>
        <dbReference type="Proteomes" id="UP000016930"/>
    </source>
</evidence>
<keyword evidence="1" id="KW-0175">Coiled coil</keyword>
<sequence>LRQLDDVSHRKLEALARWDRDCADTVRWLRENRHRFKMEIFEPPTLSVTVPDRRYVSAVENCFSGDQMRTFVAQCEEDYALLNRLIVDTPEGLNRRARIHTWYRAPFPEQQSVPMTEAEVRCPFTVYPGHV</sequence>
<dbReference type="GO" id="GO:0003697">
    <property type="term" value="F:single-stranded DNA binding"/>
    <property type="evidence" value="ECO:0007669"/>
    <property type="project" value="TreeGrafter"/>
</dbReference>